<sequence length="42" mass="4761">MLLNIYFDTFNPYAYHGNENRLSGTPIATTAYTHEPSGSPWI</sequence>
<accession>A0A061JJ17</accession>
<reference evidence="1 2" key="1">
    <citation type="journal article" date="2013" name="Genome Announc.">
        <title>Draft Genome Sequence of Holospora undulata Strain HU1, a Micronucleus-Specific Symbiont of the Ciliate Paramecium caudatum.</title>
        <authorList>
            <person name="Dohra H."/>
            <person name="Suzuki H."/>
            <person name="Suzuki T."/>
            <person name="Tanaka K."/>
            <person name="Fujishima M."/>
        </authorList>
    </citation>
    <scope>NUCLEOTIDE SEQUENCE [LARGE SCALE GENOMIC DNA]</scope>
    <source>
        <strain evidence="1 2">HU1</strain>
    </source>
</reference>
<comment type="caution">
    <text evidence="1">The sequence shown here is derived from an EMBL/GenBank/DDBJ whole genome shotgun (WGS) entry which is preliminary data.</text>
</comment>
<evidence type="ECO:0000313" key="1">
    <source>
        <dbReference type="EMBL" id="ETZ05534.1"/>
    </source>
</evidence>
<protein>
    <submittedName>
        <fullName evidence="1">Uncharacterized protein</fullName>
    </submittedName>
</protein>
<gene>
    <name evidence="1" type="ORF">K737_300028</name>
</gene>
<organism evidence="1 2">
    <name type="scientific">Holospora undulata HU1</name>
    <dbReference type="NCBI Taxonomy" id="1321371"/>
    <lineage>
        <taxon>Bacteria</taxon>
        <taxon>Pseudomonadati</taxon>
        <taxon>Pseudomonadota</taxon>
        <taxon>Alphaproteobacteria</taxon>
        <taxon>Holosporales</taxon>
        <taxon>Holosporaceae</taxon>
        <taxon>Holospora</taxon>
    </lineage>
</organism>
<keyword evidence="2" id="KW-1185">Reference proteome</keyword>
<name>A0A061JJ17_9PROT</name>
<dbReference type="AlphaFoldDB" id="A0A061JJ17"/>
<evidence type="ECO:0000313" key="2">
    <source>
        <dbReference type="Proteomes" id="UP000026922"/>
    </source>
</evidence>
<proteinExistence type="predicted"/>
<dbReference type="Proteomes" id="UP000026922">
    <property type="component" value="Unassembled WGS sequence"/>
</dbReference>
<dbReference type="EMBL" id="ARPM03000017">
    <property type="protein sequence ID" value="ETZ05534.1"/>
    <property type="molecule type" value="Genomic_DNA"/>
</dbReference>